<keyword evidence="6" id="KW-1185">Reference proteome</keyword>
<evidence type="ECO:0000256" key="2">
    <source>
        <dbReference type="SAM" id="Coils"/>
    </source>
</evidence>
<dbReference type="Proteomes" id="UP000290244">
    <property type="component" value="Chromosome"/>
</dbReference>
<name>A0A4P6P2T9_9GAMM</name>
<dbReference type="Gene3D" id="1.10.287.470">
    <property type="entry name" value="Helix hairpin bin"/>
    <property type="match status" value="1"/>
</dbReference>
<dbReference type="Gene3D" id="2.40.50.100">
    <property type="match status" value="1"/>
</dbReference>
<evidence type="ECO:0000313" key="5">
    <source>
        <dbReference type="EMBL" id="QBG35553.1"/>
    </source>
</evidence>
<dbReference type="EMBL" id="CP034759">
    <property type="protein sequence ID" value="QBG35553.1"/>
    <property type="molecule type" value="Genomic_DNA"/>
</dbReference>
<dbReference type="PANTHER" id="PTHR30469">
    <property type="entry name" value="MULTIDRUG RESISTANCE PROTEIN MDTA"/>
    <property type="match status" value="1"/>
</dbReference>
<dbReference type="Pfam" id="PF25967">
    <property type="entry name" value="RND-MFP_C"/>
    <property type="match status" value="1"/>
</dbReference>
<dbReference type="AlphaFoldDB" id="A0A4P6P2T9"/>
<dbReference type="InterPro" id="IPR058627">
    <property type="entry name" value="MdtA-like_C"/>
</dbReference>
<dbReference type="RefSeq" id="WP_130600842.1">
    <property type="nucleotide sequence ID" value="NZ_CP034759.1"/>
</dbReference>
<dbReference type="PANTHER" id="PTHR30469:SF20">
    <property type="entry name" value="EFFLUX RND TRANSPORTER PERIPLASMIC ADAPTOR SUBUNIT"/>
    <property type="match status" value="1"/>
</dbReference>
<protein>
    <submittedName>
        <fullName evidence="5">Efflux RND transporter periplasmic adaptor subunit</fullName>
    </submittedName>
</protein>
<dbReference type="GO" id="GO:0015562">
    <property type="term" value="F:efflux transmembrane transporter activity"/>
    <property type="evidence" value="ECO:0007669"/>
    <property type="project" value="InterPro"/>
</dbReference>
<dbReference type="InterPro" id="IPR058624">
    <property type="entry name" value="MdtA-like_HH"/>
</dbReference>
<comment type="similarity">
    <text evidence="1">Belongs to the membrane fusion protein (MFP) (TC 8.A.1) family.</text>
</comment>
<feature type="coiled-coil region" evidence="2">
    <location>
        <begin position="95"/>
        <end position="122"/>
    </location>
</feature>
<reference evidence="5 6" key="1">
    <citation type="submission" date="2018-12" db="EMBL/GenBank/DDBJ databases">
        <title>Complete genome of Litorilituus sediminis.</title>
        <authorList>
            <person name="Liu A."/>
            <person name="Rong J."/>
        </authorList>
    </citation>
    <scope>NUCLEOTIDE SEQUENCE [LARGE SCALE GENOMIC DNA]</scope>
    <source>
        <strain evidence="5 6">JCM 17549</strain>
    </source>
</reference>
<keyword evidence="2" id="KW-0175">Coiled coil</keyword>
<dbReference type="Pfam" id="PF25876">
    <property type="entry name" value="HH_MFP_RND"/>
    <property type="match status" value="1"/>
</dbReference>
<evidence type="ECO:0000259" key="3">
    <source>
        <dbReference type="Pfam" id="PF25876"/>
    </source>
</evidence>
<evidence type="ECO:0000313" key="6">
    <source>
        <dbReference type="Proteomes" id="UP000290244"/>
    </source>
</evidence>
<proteinExistence type="inferred from homology"/>
<gene>
    <name evidence="5" type="ORF">EMK97_07410</name>
</gene>
<feature type="domain" description="Multidrug resistance protein MdtA-like alpha-helical hairpin" evidence="3">
    <location>
        <begin position="95"/>
        <end position="162"/>
    </location>
</feature>
<dbReference type="NCBIfam" id="TIGR01730">
    <property type="entry name" value="RND_mfp"/>
    <property type="match status" value="1"/>
</dbReference>
<dbReference type="KEGG" id="lsd:EMK97_07410"/>
<accession>A0A4P6P2T9</accession>
<dbReference type="PROSITE" id="PS51257">
    <property type="entry name" value="PROKAR_LIPOPROTEIN"/>
    <property type="match status" value="1"/>
</dbReference>
<sequence>MRILLITLLATLLVACNKPVEQSKKVVRPIMWTQASLSKLEQIRTLSGVVAPVEATKLSFEVNGKIQSIKVNLGDEVVKGQELARLNQQSFNLGLQSAQAKYEQAKASLADAKNTYTRYQKLIKQGVISQSGFDNAKATYDASKSAADVAKAQVDISRKNLQDSILLAPYDGIITKRLFEPSQQISAAQSVFEIEGKHGLEVRVMVPETLIQELTKDAILPIKFPVLPELAMQGRITEIGTRAESANAFPVTVVLQENSTLLRAGMTAEVEFSFEGVGRTGHRGPSIKVPLTALRAGLEQTAYVFVYNPNDSKVYKTAVQTENVLKNQVFISSGLKDGDIIATAGVAFLRDGQEVTLLDNHTQRFN</sequence>
<feature type="domain" description="Multidrug resistance protein MdtA-like C-terminal permuted SH3" evidence="4">
    <location>
        <begin position="288"/>
        <end position="345"/>
    </location>
</feature>
<dbReference type="SUPFAM" id="SSF111369">
    <property type="entry name" value="HlyD-like secretion proteins"/>
    <property type="match status" value="1"/>
</dbReference>
<dbReference type="InterPro" id="IPR006143">
    <property type="entry name" value="RND_pump_MFP"/>
</dbReference>
<dbReference type="GO" id="GO:1990281">
    <property type="term" value="C:efflux pump complex"/>
    <property type="evidence" value="ECO:0007669"/>
    <property type="project" value="TreeGrafter"/>
</dbReference>
<dbReference type="Gene3D" id="2.40.420.20">
    <property type="match status" value="1"/>
</dbReference>
<dbReference type="Gene3D" id="2.40.30.170">
    <property type="match status" value="1"/>
</dbReference>
<evidence type="ECO:0000259" key="4">
    <source>
        <dbReference type="Pfam" id="PF25967"/>
    </source>
</evidence>
<organism evidence="5 6">
    <name type="scientific">Litorilituus sediminis</name>
    <dbReference type="NCBI Taxonomy" id="718192"/>
    <lineage>
        <taxon>Bacteria</taxon>
        <taxon>Pseudomonadati</taxon>
        <taxon>Pseudomonadota</taxon>
        <taxon>Gammaproteobacteria</taxon>
        <taxon>Alteromonadales</taxon>
        <taxon>Colwelliaceae</taxon>
        <taxon>Litorilituus</taxon>
    </lineage>
</organism>
<dbReference type="OrthoDB" id="2110899at2"/>
<evidence type="ECO:0000256" key="1">
    <source>
        <dbReference type="ARBA" id="ARBA00009477"/>
    </source>
</evidence>